<dbReference type="PANTHER" id="PTHR43233:SF1">
    <property type="entry name" value="FAMILY N-ACETYLTRANSFERASE, PUTATIVE (AFU_ORTHOLOGUE AFUA_6G03350)-RELATED"/>
    <property type="match status" value="1"/>
</dbReference>
<dbReference type="CDD" id="cd04301">
    <property type="entry name" value="NAT_SF"/>
    <property type="match status" value="1"/>
</dbReference>
<sequence>MLRAQVNWKPFTRRQSCAALQNSMYVLCARDETGHPVGMGRIVGDGATVCYVQDLIVVPQCRRLHIGAGLMQRLEAYVHTLVTDGETMRLCLMCALGRESFYESCGFTARPTPELGPGMIRWLQGEKN</sequence>
<dbReference type="Pfam" id="PF13508">
    <property type="entry name" value="Acetyltransf_7"/>
    <property type="match status" value="1"/>
</dbReference>
<proteinExistence type="predicted"/>
<dbReference type="InterPro" id="IPR000182">
    <property type="entry name" value="GNAT_dom"/>
</dbReference>
<dbReference type="PANTHER" id="PTHR43233">
    <property type="entry name" value="FAMILY N-ACETYLTRANSFERASE, PUTATIVE (AFU_ORTHOLOGUE AFUA_6G03350)-RELATED"/>
    <property type="match status" value="1"/>
</dbReference>
<dbReference type="InterPro" id="IPR053144">
    <property type="entry name" value="Acetyltransferase_Butenolide"/>
</dbReference>
<dbReference type="SUPFAM" id="SSF55729">
    <property type="entry name" value="Acyl-CoA N-acyltransferases (Nat)"/>
    <property type="match status" value="1"/>
</dbReference>
<evidence type="ECO:0000313" key="2">
    <source>
        <dbReference type="EMBL" id="QNO19510.1"/>
    </source>
</evidence>
<dbReference type="Proteomes" id="UP000516046">
    <property type="component" value="Chromosome"/>
</dbReference>
<gene>
    <name evidence="2" type="ORF">H6X83_11230</name>
</gene>
<keyword evidence="2" id="KW-0808">Transferase</keyword>
<dbReference type="Gene3D" id="3.40.630.30">
    <property type="match status" value="1"/>
</dbReference>
<dbReference type="GO" id="GO:0016747">
    <property type="term" value="F:acyltransferase activity, transferring groups other than amino-acyl groups"/>
    <property type="evidence" value="ECO:0007669"/>
    <property type="project" value="InterPro"/>
</dbReference>
<evidence type="ECO:0000313" key="3">
    <source>
        <dbReference type="Proteomes" id="UP000516046"/>
    </source>
</evidence>
<feature type="domain" description="N-acetyltransferase" evidence="1">
    <location>
        <begin position="1"/>
        <end position="124"/>
    </location>
</feature>
<dbReference type="PROSITE" id="PS51186">
    <property type="entry name" value="GNAT"/>
    <property type="match status" value="1"/>
</dbReference>
<dbReference type="AlphaFoldDB" id="A0A7G9WLE8"/>
<dbReference type="InterPro" id="IPR016181">
    <property type="entry name" value="Acyl_CoA_acyltransferase"/>
</dbReference>
<keyword evidence="3" id="KW-1185">Reference proteome</keyword>
<dbReference type="KEGG" id="caml:H6X83_11230"/>
<accession>A0A7G9WLE8</accession>
<dbReference type="EMBL" id="CP060696">
    <property type="protein sequence ID" value="QNO19510.1"/>
    <property type="molecule type" value="Genomic_DNA"/>
</dbReference>
<protein>
    <submittedName>
        <fullName evidence="2">GNAT family N-acetyltransferase</fullName>
    </submittedName>
</protein>
<evidence type="ECO:0000259" key="1">
    <source>
        <dbReference type="PROSITE" id="PS51186"/>
    </source>
</evidence>
<name>A0A7G9WLE8_9FIRM</name>
<reference evidence="2 3" key="1">
    <citation type="submission" date="2020-08" db="EMBL/GenBank/DDBJ databases">
        <authorList>
            <person name="Ren C."/>
            <person name="Gu Y."/>
            <person name="Xu Y."/>
        </authorList>
    </citation>
    <scope>NUCLEOTIDE SEQUENCE [LARGE SCALE GENOMIC DNA]</scope>
    <source>
        <strain evidence="2 3">LBM18003</strain>
    </source>
</reference>
<organism evidence="2 3">
    <name type="scientific">Caproicibacterium amylolyticum</name>
    <dbReference type="NCBI Taxonomy" id="2766537"/>
    <lineage>
        <taxon>Bacteria</taxon>
        <taxon>Bacillati</taxon>
        <taxon>Bacillota</taxon>
        <taxon>Clostridia</taxon>
        <taxon>Eubacteriales</taxon>
        <taxon>Oscillospiraceae</taxon>
        <taxon>Caproicibacterium</taxon>
    </lineage>
</organism>